<dbReference type="EMBL" id="JAWWNJ010000002">
    <property type="protein sequence ID" value="KAK7062062.1"/>
    <property type="molecule type" value="Genomic_DNA"/>
</dbReference>
<dbReference type="GO" id="GO:0004497">
    <property type="term" value="F:monooxygenase activity"/>
    <property type="evidence" value="ECO:0007669"/>
    <property type="project" value="UniProtKB-KW"/>
</dbReference>
<dbReference type="PANTHER" id="PTHR13789:SF314">
    <property type="entry name" value="FAD-BINDING DOMAIN-CONTAINING PROTEIN"/>
    <property type="match status" value="1"/>
</dbReference>
<dbReference type="GO" id="GO:0071949">
    <property type="term" value="F:FAD binding"/>
    <property type="evidence" value="ECO:0007669"/>
    <property type="project" value="InterPro"/>
</dbReference>
<proteinExistence type="inferred from homology"/>
<dbReference type="SUPFAM" id="SSF51905">
    <property type="entry name" value="FAD/NAD(P)-binding domain"/>
    <property type="match status" value="1"/>
</dbReference>
<dbReference type="Gene3D" id="3.50.50.60">
    <property type="entry name" value="FAD/NAD(P)-binding domain"/>
    <property type="match status" value="1"/>
</dbReference>
<dbReference type="Proteomes" id="UP001362999">
    <property type="component" value="Unassembled WGS sequence"/>
</dbReference>
<evidence type="ECO:0000256" key="5">
    <source>
        <dbReference type="ARBA" id="ARBA00023033"/>
    </source>
</evidence>
<keyword evidence="5" id="KW-0503">Monooxygenase</keyword>
<comment type="caution">
    <text evidence="7">The sequence shown here is derived from an EMBL/GenBank/DDBJ whole genome shotgun (WGS) entry which is preliminary data.</text>
</comment>
<evidence type="ECO:0000256" key="3">
    <source>
        <dbReference type="ARBA" id="ARBA00022827"/>
    </source>
</evidence>
<evidence type="ECO:0000313" key="8">
    <source>
        <dbReference type="Proteomes" id="UP001362999"/>
    </source>
</evidence>
<keyword evidence="8" id="KW-1185">Reference proteome</keyword>
<name>A0AAW0EA86_9AGAR</name>
<evidence type="ECO:0000256" key="1">
    <source>
        <dbReference type="ARBA" id="ARBA00007992"/>
    </source>
</evidence>
<evidence type="ECO:0000256" key="4">
    <source>
        <dbReference type="ARBA" id="ARBA00023002"/>
    </source>
</evidence>
<dbReference type="PRINTS" id="PR00420">
    <property type="entry name" value="RNGMNOXGNASE"/>
</dbReference>
<evidence type="ECO:0000259" key="6">
    <source>
        <dbReference type="Pfam" id="PF01494"/>
    </source>
</evidence>
<evidence type="ECO:0000313" key="7">
    <source>
        <dbReference type="EMBL" id="KAK7062062.1"/>
    </source>
</evidence>
<keyword evidence="3" id="KW-0274">FAD</keyword>
<dbReference type="InterPro" id="IPR036188">
    <property type="entry name" value="FAD/NAD-bd_sf"/>
</dbReference>
<keyword evidence="4" id="KW-0560">Oxidoreductase</keyword>
<feature type="domain" description="FAD-binding" evidence="6">
    <location>
        <begin position="11"/>
        <end position="185"/>
    </location>
</feature>
<dbReference type="InterPro" id="IPR002938">
    <property type="entry name" value="FAD-bd"/>
</dbReference>
<evidence type="ECO:0000256" key="2">
    <source>
        <dbReference type="ARBA" id="ARBA00022630"/>
    </source>
</evidence>
<keyword evidence="2" id="KW-0285">Flavoprotein</keyword>
<dbReference type="InterPro" id="IPR050493">
    <property type="entry name" value="FAD-dep_Monooxygenase_BioMet"/>
</dbReference>
<protein>
    <submittedName>
        <fullName evidence="7">FAD-binding-3 domain-containing protein</fullName>
    </submittedName>
</protein>
<dbReference type="AlphaFoldDB" id="A0AAW0EA86"/>
<sequence length="457" mass="49779">MNSAPLSLKFIVVGGGIAGLACGYALRSAGHEVTILEKSDGKTKTGGSIRCPPNMTRILNDWPGMDAFLLSRATRCAGYKFRRGDTLEPVGFMKFHDEIMSELQANFLVVQHDGLCQQLESLCLGAGAAVRYGCKVVNVKTTNGSVAVELEDGSSLSGDIAVGADGHNSILRSLLAMDVEEDLESTNIVPGINVCVPTQVLKQDPDLLALCDYNELSLWMGNGSSIVGTLDKDAETFNFSLCSPENLDVCDRDWDEVRSRKIPLPFDLSDYDPRLQKLINMSSSCYPTRHHLYVQDEVVGLDETVVLVGDAAHSALIHGSHNSAMAIEDAATLGRLFSRISNRNQISMLLHAYSEIRSPRTSATQVSEYQALMELSAPFGPISDGRDSALRPSLTASFEDFQGFDSGNMLVQIWEQYLVMFAYDALEQVDNWWSMWGAVVDEAAVNGLADDTKAMAI</sequence>
<gene>
    <name evidence="7" type="ORF">R3P38DRAFT_2494264</name>
</gene>
<dbReference type="PANTHER" id="PTHR13789">
    <property type="entry name" value="MONOOXYGENASE"/>
    <property type="match status" value="1"/>
</dbReference>
<comment type="similarity">
    <text evidence="1">Belongs to the paxM FAD-dependent monooxygenase family.</text>
</comment>
<organism evidence="7 8">
    <name type="scientific">Favolaschia claudopus</name>
    <dbReference type="NCBI Taxonomy" id="2862362"/>
    <lineage>
        <taxon>Eukaryota</taxon>
        <taxon>Fungi</taxon>
        <taxon>Dikarya</taxon>
        <taxon>Basidiomycota</taxon>
        <taxon>Agaricomycotina</taxon>
        <taxon>Agaricomycetes</taxon>
        <taxon>Agaricomycetidae</taxon>
        <taxon>Agaricales</taxon>
        <taxon>Marasmiineae</taxon>
        <taxon>Mycenaceae</taxon>
        <taxon>Favolaschia</taxon>
    </lineage>
</organism>
<accession>A0AAW0EA86</accession>
<dbReference type="Pfam" id="PF01494">
    <property type="entry name" value="FAD_binding_3"/>
    <property type="match status" value="1"/>
</dbReference>
<reference evidence="7 8" key="1">
    <citation type="journal article" date="2024" name="J Genomics">
        <title>Draft genome sequencing and assembly of Favolaschia claudopus CIRM-BRFM 2984 isolated from oak limbs.</title>
        <authorList>
            <person name="Navarro D."/>
            <person name="Drula E."/>
            <person name="Chaduli D."/>
            <person name="Cazenave R."/>
            <person name="Ahrendt S."/>
            <person name="Wang J."/>
            <person name="Lipzen A."/>
            <person name="Daum C."/>
            <person name="Barry K."/>
            <person name="Grigoriev I.V."/>
            <person name="Favel A."/>
            <person name="Rosso M.N."/>
            <person name="Martin F."/>
        </authorList>
    </citation>
    <scope>NUCLEOTIDE SEQUENCE [LARGE SCALE GENOMIC DNA]</scope>
    <source>
        <strain evidence="7 8">CIRM-BRFM 2984</strain>
    </source>
</reference>